<dbReference type="PROSITE" id="PS51832">
    <property type="entry name" value="HD_GYP"/>
    <property type="match status" value="1"/>
</dbReference>
<proteinExistence type="predicted"/>
<dbReference type="SUPFAM" id="SSF109604">
    <property type="entry name" value="HD-domain/PDEase-like"/>
    <property type="match status" value="1"/>
</dbReference>
<evidence type="ECO:0000313" key="5">
    <source>
        <dbReference type="Proteomes" id="UP000280792"/>
    </source>
</evidence>
<feature type="domain" description="Response regulatory" evidence="2">
    <location>
        <begin position="24"/>
        <end position="148"/>
    </location>
</feature>
<reference evidence="4 5" key="1">
    <citation type="submission" date="2018-08" db="EMBL/GenBank/DDBJ databases">
        <authorList>
            <person name="Khan S.A."/>
        </authorList>
    </citation>
    <scope>NUCLEOTIDE SEQUENCE [LARGE SCALE GENOMIC DNA]</scope>
    <source>
        <strain evidence="4 5">GTF-13</strain>
    </source>
</reference>
<evidence type="ECO:0000259" key="2">
    <source>
        <dbReference type="PROSITE" id="PS50110"/>
    </source>
</evidence>
<dbReference type="Gene3D" id="3.40.50.2300">
    <property type="match status" value="1"/>
</dbReference>
<evidence type="ECO:0000256" key="1">
    <source>
        <dbReference type="PROSITE-ProRule" id="PRU00169"/>
    </source>
</evidence>
<dbReference type="Pfam" id="PF11849">
    <property type="entry name" value="DUF3369"/>
    <property type="match status" value="1"/>
</dbReference>
<name>A0A3P3VRL7_9GAMM</name>
<dbReference type="GO" id="GO:0008081">
    <property type="term" value="F:phosphoric diester hydrolase activity"/>
    <property type="evidence" value="ECO:0007669"/>
    <property type="project" value="UniProtKB-ARBA"/>
</dbReference>
<gene>
    <name evidence="4" type="ORF">D0544_00040</name>
</gene>
<evidence type="ECO:0000259" key="3">
    <source>
        <dbReference type="PROSITE" id="PS51832"/>
    </source>
</evidence>
<keyword evidence="1" id="KW-0597">Phosphoprotein</keyword>
<dbReference type="SMART" id="SM00471">
    <property type="entry name" value="HDc"/>
    <property type="match status" value="1"/>
</dbReference>
<sequence>MFADEFPDQRSEASHPIQPLPAWKILVVDDEEEVHSVTRLVLSDYQFAGRRLEILSTYSAEEARHTLEQHPDIAVGLIDVVMETDHAGLELVKAIRQELGNSRIRLVLRTGQPGQAPEETVISAYDINDYKDKTELTATKLRTLMYSTLRSFRDITALESSRRGLEQVILSSSHIFEITSLQRFTSAVLMQLTSLLNLSEHAAYFKVASGFAVTREGNGYHVLAGTGSYEPLVGQHNCHNMLEKPVYDALEQATRERCNQYFDEHMVAYFETRSGQVHLLCISNVGQLNELDRQLIEIFCTNVAIAFENTHLKDELEQTQQETVYMLGEAVESRSKETGNHVKRVAEISYLLALKAGLSEEEATIIKSASPLHDLGKIGIPDAVLNKPAKHSAEEWEVMQRHVGIGYEMLRTSNRPILQMASIIAHQHHEHWNGRGYPNGLQGEQIHIAGRITAVADVFDALACDRCYKKAWELDAILELFRRERGAQFDPRVVDLLFDNLDQVLLIRERYRDAFRPPPVSDSRPSGSP</sequence>
<protein>
    <submittedName>
        <fullName evidence="4">DUF3369 domain-containing protein</fullName>
    </submittedName>
</protein>
<organism evidence="4 5">
    <name type="scientific">Aestuariirhabdus litorea</name>
    <dbReference type="NCBI Taxonomy" id="2528527"/>
    <lineage>
        <taxon>Bacteria</taxon>
        <taxon>Pseudomonadati</taxon>
        <taxon>Pseudomonadota</taxon>
        <taxon>Gammaproteobacteria</taxon>
        <taxon>Oceanospirillales</taxon>
        <taxon>Aestuariirhabdaceae</taxon>
        <taxon>Aestuariirhabdus</taxon>
    </lineage>
</organism>
<keyword evidence="5" id="KW-1185">Reference proteome</keyword>
<dbReference type="Proteomes" id="UP000280792">
    <property type="component" value="Unassembled WGS sequence"/>
</dbReference>
<feature type="modified residue" description="4-aspartylphosphate" evidence="1">
    <location>
        <position position="79"/>
    </location>
</feature>
<dbReference type="PANTHER" id="PTHR45228">
    <property type="entry name" value="CYCLIC DI-GMP PHOSPHODIESTERASE TM_0186-RELATED"/>
    <property type="match status" value="1"/>
</dbReference>
<feature type="domain" description="HD-GYP" evidence="3">
    <location>
        <begin position="316"/>
        <end position="513"/>
    </location>
</feature>
<comment type="caution">
    <text evidence="4">The sequence shown here is derived from an EMBL/GenBank/DDBJ whole genome shotgun (WGS) entry which is preliminary data.</text>
</comment>
<reference evidence="4 5" key="2">
    <citation type="submission" date="2018-12" db="EMBL/GenBank/DDBJ databases">
        <title>Simiduia agarivorans gen. nov., sp. nov., a marine, agarolytic bacterium isolated from shallow coastal water from Keelung, Taiwan.</title>
        <authorList>
            <person name="Shieh W.Y."/>
        </authorList>
    </citation>
    <scope>NUCLEOTIDE SEQUENCE [LARGE SCALE GENOMIC DNA]</scope>
    <source>
        <strain evidence="4 5">GTF-13</strain>
    </source>
</reference>
<dbReference type="Pfam" id="PF13487">
    <property type="entry name" value="HD_5"/>
    <property type="match status" value="1"/>
</dbReference>
<dbReference type="Gene3D" id="1.10.3210.10">
    <property type="entry name" value="Hypothetical protein af1432"/>
    <property type="match status" value="1"/>
</dbReference>
<dbReference type="SUPFAM" id="SSF52172">
    <property type="entry name" value="CheY-like"/>
    <property type="match status" value="1"/>
</dbReference>
<dbReference type="PROSITE" id="PS50110">
    <property type="entry name" value="RESPONSE_REGULATORY"/>
    <property type="match status" value="1"/>
</dbReference>
<dbReference type="InterPro" id="IPR052020">
    <property type="entry name" value="Cyclic_di-GMP/3'3'-cGAMP_PDE"/>
</dbReference>
<dbReference type="InterPro" id="IPR021800">
    <property type="entry name" value="DUF3369"/>
</dbReference>
<dbReference type="InterPro" id="IPR011006">
    <property type="entry name" value="CheY-like_superfamily"/>
</dbReference>
<dbReference type="CDD" id="cd00077">
    <property type="entry name" value="HDc"/>
    <property type="match status" value="1"/>
</dbReference>
<dbReference type="PANTHER" id="PTHR45228:SF9">
    <property type="entry name" value="3'3'-CGAMP-SPECIFIC PHOSPHODIESTERASE 2"/>
    <property type="match status" value="1"/>
</dbReference>
<dbReference type="InterPro" id="IPR001789">
    <property type="entry name" value="Sig_transdc_resp-reg_receiver"/>
</dbReference>
<dbReference type="InterPro" id="IPR003607">
    <property type="entry name" value="HD/PDEase_dom"/>
</dbReference>
<dbReference type="InterPro" id="IPR037522">
    <property type="entry name" value="HD_GYP_dom"/>
</dbReference>
<dbReference type="EMBL" id="QWEZ01000001">
    <property type="protein sequence ID" value="RRJ85385.1"/>
    <property type="molecule type" value="Genomic_DNA"/>
</dbReference>
<dbReference type="AlphaFoldDB" id="A0A3P3VRL7"/>
<dbReference type="GO" id="GO:0000160">
    <property type="term" value="P:phosphorelay signal transduction system"/>
    <property type="evidence" value="ECO:0007669"/>
    <property type="project" value="InterPro"/>
</dbReference>
<accession>A0A3P3VRL7</accession>
<evidence type="ECO:0000313" key="4">
    <source>
        <dbReference type="EMBL" id="RRJ85385.1"/>
    </source>
</evidence>